<dbReference type="Proteomes" id="UP000589351">
    <property type="component" value="Unassembled WGS sequence"/>
</dbReference>
<protein>
    <recommendedName>
        <fullName evidence="3">DUF1033 family protein</fullName>
    </recommendedName>
</protein>
<organism evidence="1 2">
    <name type="scientific">Jeotgalicoccus meleagridis</name>
    <dbReference type="NCBI Taxonomy" id="2759181"/>
    <lineage>
        <taxon>Bacteria</taxon>
        <taxon>Bacillati</taxon>
        <taxon>Bacillota</taxon>
        <taxon>Bacilli</taxon>
        <taxon>Bacillales</taxon>
        <taxon>Staphylococcaceae</taxon>
        <taxon>Jeotgalicoccus</taxon>
    </lineage>
</organism>
<proteinExistence type="predicted"/>
<dbReference type="EMBL" id="CAJEWD010000008">
    <property type="protein sequence ID" value="CAD2077539.1"/>
    <property type="molecule type" value="Genomic_DNA"/>
</dbReference>
<dbReference type="Pfam" id="PF06279">
    <property type="entry name" value="DUF1033"/>
    <property type="match status" value="1"/>
</dbReference>
<dbReference type="InterPro" id="IPR010434">
    <property type="entry name" value="DUF1033"/>
</dbReference>
<accession>A0A6V7RJK5</accession>
<comment type="caution">
    <text evidence="1">The sequence shown here is derived from an EMBL/GenBank/DDBJ whole genome shotgun (WGS) entry which is preliminary data.</text>
</comment>
<evidence type="ECO:0000313" key="2">
    <source>
        <dbReference type="Proteomes" id="UP000589351"/>
    </source>
</evidence>
<evidence type="ECO:0000313" key="1">
    <source>
        <dbReference type="EMBL" id="CAD2077539.1"/>
    </source>
</evidence>
<dbReference type="RefSeq" id="WP_185125702.1">
    <property type="nucleotide sequence ID" value="NZ_CAJEWD010000008.1"/>
</dbReference>
<evidence type="ECO:0008006" key="3">
    <source>
        <dbReference type="Google" id="ProtNLM"/>
    </source>
</evidence>
<reference evidence="1 2" key="1">
    <citation type="submission" date="2020-07" db="EMBL/GenBank/DDBJ databases">
        <authorList>
            <person name="Criscuolo A."/>
        </authorList>
    </citation>
    <scope>NUCLEOTIDE SEQUENCE [LARGE SCALE GENOMIC DNA]</scope>
    <source>
        <strain evidence="1">CIP111649</strain>
    </source>
</reference>
<dbReference type="AlphaFoldDB" id="A0A6V7RJK5"/>
<gene>
    <name evidence="1" type="ORF">JEODO184_01179</name>
</gene>
<name>A0A6V7RJK5_9STAP</name>
<keyword evidence="2" id="KW-1185">Reference proteome</keyword>
<sequence>MYEVVIVKADYEGWWLFEGWQDDIVERFPAKNQADLIKLYQKIVLEMKEKYTSYQEGKYHLIAFFNACELEYCEDCGDDMQLFYTPMMTKNNEFLNCIEN</sequence>